<name>A0ABN0A498_9FIRM</name>
<dbReference type="Proteomes" id="UP000002938">
    <property type="component" value="Unassembled WGS sequence"/>
</dbReference>
<keyword evidence="1" id="KW-1133">Transmembrane helix</keyword>
<dbReference type="RefSeq" id="WP_006783892.1">
    <property type="nucleotide sequence ID" value="NZ_ADMN01000035.1"/>
</dbReference>
<dbReference type="EMBL" id="ADMN01000035">
    <property type="protein sequence ID" value="EFF64558.1"/>
    <property type="molecule type" value="Genomic_DNA"/>
</dbReference>
<feature type="transmembrane region" description="Helical" evidence="1">
    <location>
        <begin position="206"/>
        <end position="224"/>
    </location>
</feature>
<feature type="transmembrane region" description="Helical" evidence="1">
    <location>
        <begin position="59"/>
        <end position="79"/>
    </location>
</feature>
<keyword evidence="1" id="KW-0812">Transmembrane</keyword>
<feature type="transmembrane region" description="Helical" evidence="1">
    <location>
        <begin position="236"/>
        <end position="256"/>
    </location>
</feature>
<gene>
    <name evidence="2" type="ORF">CUW_2519</name>
</gene>
<evidence type="ECO:0000313" key="2">
    <source>
        <dbReference type="EMBL" id="EFF64558.1"/>
    </source>
</evidence>
<sequence length="268" mass="31499">MKKNKGRFNNFIELIKGKKTVNNFKKYDNSITLKDYWITFGLFLIISFAYAYFIYKNIIFSSIFSLGITVIFVNYIMLLRKKKLYNTHIRKQINLYMSLVSQMVSAKQTILNALITIAPNLQSPIKEDVYQLIRSIEVDGYPYDALDKFSDKYSNDTYLRIFHNQLKLTFRHGGNEDILSELVDEHSSLEVYVDEYSKKKGFYKNYTYIFMAYLLIFPIMFVIFQGSMYENYVSSTFGLIVSSGIYIITTLIAMIVEKKYLDDTLVEF</sequence>
<evidence type="ECO:0000313" key="3">
    <source>
        <dbReference type="Proteomes" id="UP000002938"/>
    </source>
</evidence>
<feature type="transmembrane region" description="Helical" evidence="1">
    <location>
        <begin position="36"/>
        <end position="53"/>
    </location>
</feature>
<evidence type="ECO:0008006" key="4">
    <source>
        <dbReference type="Google" id="ProtNLM"/>
    </source>
</evidence>
<comment type="caution">
    <text evidence="2">The sequence shown here is derived from an EMBL/GenBank/DDBJ whole genome shotgun (WGS) entry which is preliminary data.</text>
</comment>
<proteinExistence type="predicted"/>
<evidence type="ECO:0000256" key="1">
    <source>
        <dbReference type="SAM" id="Phobius"/>
    </source>
</evidence>
<organism evidence="2 3">
    <name type="scientific">Turicibacter sanguinis PC909</name>
    <dbReference type="NCBI Taxonomy" id="702450"/>
    <lineage>
        <taxon>Bacteria</taxon>
        <taxon>Bacillati</taxon>
        <taxon>Bacillota</taxon>
        <taxon>Erysipelotrichia</taxon>
        <taxon>Erysipelotrichales</taxon>
        <taxon>Turicibacteraceae</taxon>
        <taxon>Turicibacter</taxon>
    </lineage>
</organism>
<keyword evidence="3" id="KW-1185">Reference proteome</keyword>
<accession>A0ABN0A498</accession>
<keyword evidence="1" id="KW-0472">Membrane</keyword>
<reference evidence="2 3" key="1">
    <citation type="journal article" date="2011" name="J. Bacteriol.">
        <title>Draft Genome Sequence of Turicibacter sanguinis PC909, Isolated from Human Feces.</title>
        <authorList>
            <person name="Cuiv P.O."/>
            <person name="Klaassens E.S."/>
            <person name="Durkin A.S."/>
            <person name="Harkins D.M."/>
            <person name="Foster L."/>
            <person name="McCorrison J."/>
            <person name="Torralba M."/>
            <person name="Nelson K.E."/>
            <person name="Morrison M."/>
        </authorList>
    </citation>
    <scope>NUCLEOTIDE SEQUENCE [LARGE SCALE GENOMIC DNA]</scope>
    <source>
        <strain evidence="2 3">PC909</strain>
    </source>
</reference>
<protein>
    <recommendedName>
        <fullName evidence="4">Flp pilus assembly protein TadB</fullName>
    </recommendedName>
</protein>